<organism evidence="9 10">
    <name type="scientific">Penstemon smallii</name>
    <dbReference type="NCBI Taxonomy" id="265156"/>
    <lineage>
        <taxon>Eukaryota</taxon>
        <taxon>Viridiplantae</taxon>
        <taxon>Streptophyta</taxon>
        <taxon>Embryophyta</taxon>
        <taxon>Tracheophyta</taxon>
        <taxon>Spermatophyta</taxon>
        <taxon>Magnoliopsida</taxon>
        <taxon>eudicotyledons</taxon>
        <taxon>Gunneridae</taxon>
        <taxon>Pentapetalae</taxon>
        <taxon>asterids</taxon>
        <taxon>lamiids</taxon>
        <taxon>Lamiales</taxon>
        <taxon>Plantaginaceae</taxon>
        <taxon>Cheloneae</taxon>
        <taxon>Penstemon</taxon>
    </lineage>
</organism>
<proteinExistence type="inferred from homology"/>
<evidence type="ECO:0000256" key="1">
    <source>
        <dbReference type="ARBA" id="ARBA00004141"/>
    </source>
</evidence>
<comment type="caution">
    <text evidence="9">The sequence shown here is derived from an EMBL/GenBank/DDBJ whole genome shotgun (WGS) entry which is preliminary data.</text>
</comment>
<evidence type="ECO:0000313" key="9">
    <source>
        <dbReference type="EMBL" id="KAL3813241.1"/>
    </source>
</evidence>
<feature type="transmembrane region" description="Helical" evidence="7">
    <location>
        <begin position="294"/>
        <end position="314"/>
    </location>
</feature>
<feature type="transmembrane region" description="Helical" evidence="7">
    <location>
        <begin position="320"/>
        <end position="343"/>
    </location>
</feature>
<evidence type="ECO:0000256" key="6">
    <source>
        <dbReference type="SAM" id="MobiDB-lite"/>
    </source>
</evidence>
<dbReference type="PANTHER" id="PTHR43731">
    <property type="entry name" value="RHOMBOID PROTEASE"/>
    <property type="match status" value="1"/>
</dbReference>
<keyword evidence="5 7" id="KW-0472">Membrane</keyword>
<dbReference type="Gene3D" id="1.20.1540.10">
    <property type="entry name" value="Rhomboid-like"/>
    <property type="match status" value="1"/>
</dbReference>
<evidence type="ECO:0000256" key="2">
    <source>
        <dbReference type="ARBA" id="ARBA00009045"/>
    </source>
</evidence>
<accession>A0ABD3RN77</accession>
<feature type="transmembrane region" description="Helical" evidence="7">
    <location>
        <begin position="258"/>
        <end position="278"/>
    </location>
</feature>
<dbReference type="InterPro" id="IPR035952">
    <property type="entry name" value="Rhomboid-like_sf"/>
</dbReference>
<feature type="transmembrane region" description="Helical" evidence="7">
    <location>
        <begin position="207"/>
        <end position="225"/>
    </location>
</feature>
<reference evidence="9 10" key="1">
    <citation type="submission" date="2024-12" db="EMBL/GenBank/DDBJ databases">
        <title>The unique morphological basis and parallel evolutionary history of personate flowers in Penstemon.</title>
        <authorList>
            <person name="Depatie T.H."/>
            <person name="Wessinger C.A."/>
        </authorList>
    </citation>
    <scope>NUCLEOTIDE SEQUENCE [LARGE SCALE GENOMIC DNA]</scope>
    <source>
        <strain evidence="9">WTNN_2</strain>
        <tissue evidence="9">Leaf</tissue>
    </source>
</reference>
<dbReference type="GO" id="GO:0016020">
    <property type="term" value="C:membrane"/>
    <property type="evidence" value="ECO:0007669"/>
    <property type="project" value="UniProtKB-SubCell"/>
</dbReference>
<gene>
    <name evidence="9" type="ORF">ACJIZ3_014509</name>
</gene>
<keyword evidence="10" id="KW-1185">Reference proteome</keyword>
<feature type="transmembrane region" description="Helical" evidence="7">
    <location>
        <begin position="150"/>
        <end position="170"/>
    </location>
</feature>
<feature type="compositionally biased region" description="Basic and acidic residues" evidence="6">
    <location>
        <begin position="68"/>
        <end position="84"/>
    </location>
</feature>
<dbReference type="SUPFAM" id="SSF144091">
    <property type="entry name" value="Rhomboid-like"/>
    <property type="match status" value="1"/>
</dbReference>
<feature type="transmembrane region" description="Helical" evidence="7">
    <location>
        <begin position="232"/>
        <end position="252"/>
    </location>
</feature>
<dbReference type="InterPro" id="IPR022764">
    <property type="entry name" value="Peptidase_S54_rhomboid_dom"/>
</dbReference>
<comment type="subcellular location">
    <subcellularLocation>
        <location evidence="1">Membrane</location>
        <topology evidence="1">Multi-pass membrane protein</topology>
    </subcellularLocation>
</comment>
<evidence type="ECO:0000256" key="5">
    <source>
        <dbReference type="ARBA" id="ARBA00023136"/>
    </source>
</evidence>
<comment type="similarity">
    <text evidence="2">Belongs to the peptidase S54 family.</text>
</comment>
<feature type="region of interest" description="Disordered" evidence="6">
    <location>
        <begin position="59"/>
        <end position="84"/>
    </location>
</feature>
<feature type="domain" description="Peptidase S54 rhomboid" evidence="8">
    <location>
        <begin position="197"/>
        <end position="335"/>
    </location>
</feature>
<evidence type="ECO:0000256" key="4">
    <source>
        <dbReference type="ARBA" id="ARBA00022989"/>
    </source>
</evidence>
<dbReference type="Proteomes" id="UP001634393">
    <property type="component" value="Unassembled WGS sequence"/>
</dbReference>
<dbReference type="AlphaFoldDB" id="A0ABD3RN77"/>
<protein>
    <recommendedName>
        <fullName evidence="8">Peptidase S54 rhomboid domain-containing protein</fullName>
    </recommendedName>
</protein>
<evidence type="ECO:0000256" key="7">
    <source>
        <dbReference type="SAM" id="Phobius"/>
    </source>
</evidence>
<dbReference type="Pfam" id="PF01694">
    <property type="entry name" value="Rhomboid"/>
    <property type="match status" value="1"/>
</dbReference>
<keyword evidence="4 7" id="KW-1133">Transmembrane helix</keyword>
<name>A0ABD3RN77_9LAMI</name>
<evidence type="ECO:0000256" key="3">
    <source>
        <dbReference type="ARBA" id="ARBA00022692"/>
    </source>
</evidence>
<dbReference type="EMBL" id="JBJXBP010000008">
    <property type="protein sequence ID" value="KAL3813241.1"/>
    <property type="molecule type" value="Genomic_DNA"/>
</dbReference>
<feature type="transmembrane region" description="Helical" evidence="7">
    <location>
        <begin position="364"/>
        <end position="382"/>
    </location>
</feature>
<keyword evidence="3 7" id="KW-0812">Transmembrane</keyword>
<sequence length="390" mass="43399">MAAVASSHKLFYTDNPLLIPKVNRNTKKGEKRRLCMGVKASSNTENHLKSLDTYLDKLHNDANQPLRQKRESIGRRNRQKADNGPRLVEDYLGKVKESENYINENIHVSLNTSGKRAQGSGMVRSSKNYMELKTEDAKSCQESADITSDFYVIGALASMNIAVFLFEMATPVKNSNFELFSLPLVYGAKINNLILNGEWWRLVTPMFLHSGIFHIALGSWSLFTFGVEVSNVYGSFTFLLIYILGGISGNLISFLHTPYPTVGGTGPVFAVIGAWLIYQVQNKDVIAKDASQRMFLKAIIVTALSSLLTIFTPIDEWTHFAAAVTGIAYGFVTCPTLKVKGASPEGDREKRITLIGRYADPCKSLVYFSFFILLLSSLVFIIEPPLDLIE</sequence>
<dbReference type="PANTHER" id="PTHR43731:SF30">
    <property type="entry name" value="RHOMBOID-LIKE PROTEIN 9, CHLOROPLASTIC"/>
    <property type="match status" value="1"/>
</dbReference>
<evidence type="ECO:0000313" key="10">
    <source>
        <dbReference type="Proteomes" id="UP001634393"/>
    </source>
</evidence>
<dbReference type="FunFam" id="1.20.1540.10:FF:000017">
    <property type="entry name" value="RHOMBOID-like protein 9, chloroplastic"/>
    <property type="match status" value="1"/>
</dbReference>
<evidence type="ECO:0000259" key="8">
    <source>
        <dbReference type="Pfam" id="PF01694"/>
    </source>
</evidence>
<dbReference type="InterPro" id="IPR050925">
    <property type="entry name" value="Rhomboid_protease_S54"/>
</dbReference>